<dbReference type="InterPro" id="IPR009826">
    <property type="entry name" value="DNA_circ_N"/>
</dbReference>
<evidence type="ECO:0000313" key="4">
    <source>
        <dbReference type="Proteomes" id="UP001149607"/>
    </source>
</evidence>
<reference evidence="2" key="1">
    <citation type="submission" date="2022-10" db="EMBL/GenBank/DDBJ databases">
        <authorList>
            <person name="Boutroux M."/>
        </authorList>
    </citation>
    <scope>NUCLEOTIDE SEQUENCE</scope>
    <source>
        <strain evidence="2">51.81</strain>
    </source>
</reference>
<reference evidence="3" key="2">
    <citation type="submission" date="2024-02" db="EMBL/GenBank/DDBJ databases">
        <title>Neisseria leonii sp. nov.</title>
        <authorList>
            <person name="Boutroux M."/>
            <person name="Favre-Rochex S."/>
            <person name="Gorgette O."/>
            <person name="Touak G."/>
            <person name="Muhle E."/>
            <person name="Chesneau O."/>
            <person name="Clermont D."/>
            <person name="Rahi P."/>
        </authorList>
    </citation>
    <scope>NUCLEOTIDE SEQUENCE</scope>
    <source>
        <strain evidence="3">51.81</strain>
    </source>
</reference>
<organism evidence="2">
    <name type="scientific">Neisseria leonii</name>
    <dbReference type="NCBI Taxonomy" id="2995413"/>
    <lineage>
        <taxon>Bacteria</taxon>
        <taxon>Pseudomonadati</taxon>
        <taxon>Pseudomonadota</taxon>
        <taxon>Betaproteobacteria</taxon>
        <taxon>Neisseriales</taxon>
        <taxon>Neisseriaceae</taxon>
        <taxon>Neisseria</taxon>
    </lineage>
</organism>
<dbReference type="Pfam" id="PF07157">
    <property type="entry name" value="DNA_circ_N"/>
    <property type="match status" value="1"/>
</dbReference>
<evidence type="ECO:0000259" key="1">
    <source>
        <dbReference type="Pfam" id="PF07157"/>
    </source>
</evidence>
<name>A0A9X4E5A7_9NEIS</name>
<dbReference type="RefSeq" id="WP_274570668.1">
    <property type="nucleotide sequence ID" value="NZ_CP145606.1"/>
</dbReference>
<gene>
    <name evidence="2" type="ORF">ORY91_001102</name>
    <name evidence="3" type="ORF">V9W64_09130</name>
</gene>
<dbReference type="EMBL" id="CP146598">
    <property type="protein sequence ID" value="WWY02844.1"/>
    <property type="molecule type" value="Genomic_DNA"/>
</dbReference>
<sequence>MRLREASFKGTKFHVEETGGQFGRRTVLHEYPFRDLPYGEDLGRAARRFDVTAFFLDKAACDAFIALCEEPGAGTLIHPFYGKAYVQLESPSEVRWPRQQGGRYVVSLRFVEAGDNVEPDAQDDAGGLLDRLIDDALERLGLDFAAAWPSEIQGWLDLADSRLEQVYGFIEQFLTPAEAAKLQLSRLMGGSFLNKPIELFYRISGLWRSAALAAAPFTLHKDLGFATASHPLFQTAAIEEYRATIGAFSDGRVRASADTALLDSLCTQGSRTASGRLSLSAIADSKRARPAWTARSAGAEVQALPPSLADAVRRVAVLEQVRLLAVETQTGRDYLIAERDRALDLLDAEIHTVSDSLYLALETVRRQAVAVVAERLPSLREVQVLHTRTALPALVLAYEVNGSIRGYEDLIARNRVRHPCFVPAGKVEVLHDGQ</sequence>
<proteinExistence type="predicted"/>
<keyword evidence="4" id="KW-1185">Reference proteome</keyword>
<evidence type="ECO:0000313" key="2">
    <source>
        <dbReference type="EMBL" id="MDD9327692.1"/>
    </source>
</evidence>
<dbReference type="EMBL" id="JAPQFL010000002">
    <property type="protein sequence ID" value="MDD9327692.1"/>
    <property type="molecule type" value="Genomic_DNA"/>
</dbReference>
<protein>
    <submittedName>
        <fullName evidence="2">DNA circularization N-terminal domain-containing protein</fullName>
    </submittedName>
</protein>
<accession>A0A9X4E5A7</accession>
<dbReference type="Proteomes" id="UP001149607">
    <property type="component" value="Chromosome"/>
</dbReference>
<evidence type="ECO:0000313" key="3">
    <source>
        <dbReference type="EMBL" id="WWY02844.1"/>
    </source>
</evidence>
<dbReference type="AlphaFoldDB" id="A0A9X4E5A7"/>
<feature type="domain" description="DNA circulation N-terminal" evidence="1">
    <location>
        <begin position="3"/>
        <end position="84"/>
    </location>
</feature>